<keyword evidence="8" id="KW-0812">Transmembrane</keyword>
<dbReference type="InterPro" id="IPR003594">
    <property type="entry name" value="HATPase_dom"/>
</dbReference>
<dbReference type="PRINTS" id="PR00344">
    <property type="entry name" value="BCTRLSENSOR"/>
</dbReference>
<dbReference type="SUPFAM" id="SSF55785">
    <property type="entry name" value="PYP-like sensor domain (PAS domain)"/>
    <property type="match status" value="1"/>
</dbReference>
<dbReference type="SUPFAM" id="SSF55874">
    <property type="entry name" value="ATPase domain of HSP90 chaperone/DNA topoisomerase II/histidine kinase"/>
    <property type="match status" value="1"/>
</dbReference>
<dbReference type="PROSITE" id="PS50885">
    <property type="entry name" value="HAMP"/>
    <property type="match status" value="1"/>
</dbReference>
<proteinExistence type="predicted"/>
<comment type="caution">
    <text evidence="12">The sequence shown here is derived from an EMBL/GenBank/DDBJ whole genome shotgun (WGS) entry which is preliminary data.</text>
</comment>
<dbReference type="Pfam" id="PF08447">
    <property type="entry name" value="PAS_3"/>
    <property type="match status" value="1"/>
</dbReference>
<evidence type="ECO:0000256" key="5">
    <source>
        <dbReference type="ARBA" id="ARBA00022679"/>
    </source>
</evidence>
<dbReference type="SMART" id="SM00388">
    <property type="entry name" value="HisKA"/>
    <property type="match status" value="1"/>
</dbReference>
<evidence type="ECO:0000313" key="13">
    <source>
        <dbReference type="Proteomes" id="UP000244064"/>
    </source>
</evidence>
<dbReference type="InterPro" id="IPR001789">
    <property type="entry name" value="Sig_transdc_resp-reg_receiver"/>
</dbReference>
<evidence type="ECO:0000256" key="7">
    <source>
        <dbReference type="PROSITE-ProRule" id="PRU00169"/>
    </source>
</evidence>
<dbReference type="InterPro" id="IPR036097">
    <property type="entry name" value="HisK_dim/P_sf"/>
</dbReference>
<dbReference type="PANTHER" id="PTHR43047">
    <property type="entry name" value="TWO-COMPONENT HISTIDINE PROTEIN KINASE"/>
    <property type="match status" value="1"/>
</dbReference>
<dbReference type="SUPFAM" id="SSF47384">
    <property type="entry name" value="Homodimeric domain of signal transducing histidine kinase"/>
    <property type="match status" value="1"/>
</dbReference>
<dbReference type="InterPro" id="IPR003660">
    <property type="entry name" value="HAMP_dom"/>
</dbReference>
<keyword evidence="8" id="KW-0472">Membrane</keyword>
<dbReference type="CDD" id="cd16922">
    <property type="entry name" value="HATPase_EvgS-ArcB-TorS-like"/>
    <property type="match status" value="1"/>
</dbReference>
<dbReference type="SMART" id="SM00387">
    <property type="entry name" value="HATPase_c"/>
    <property type="match status" value="1"/>
</dbReference>
<keyword evidence="4 7" id="KW-0597">Phosphoprotein</keyword>
<dbReference type="SMART" id="SM00448">
    <property type="entry name" value="REC"/>
    <property type="match status" value="1"/>
</dbReference>
<feature type="transmembrane region" description="Helical" evidence="8">
    <location>
        <begin position="377"/>
        <end position="398"/>
    </location>
</feature>
<keyword evidence="8" id="KW-1133">Transmembrane helix</keyword>
<dbReference type="EC" id="2.7.13.3" evidence="3"/>
<dbReference type="Proteomes" id="UP000244064">
    <property type="component" value="Unassembled WGS sequence"/>
</dbReference>
<evidence type="ECO:0000256" key="6">
    <source>
        <dbReference type="ARBA" id="ARBA00022777"/>
    </source>
</evidence>
<feature type="domain" description="HAMP" evidence="11">
    <location>
        <begin position="405"/>
        <end position="457"/>
    </location>
</feature>
<dbReference type="CDD" id="cd00082">
    <property type="entry name" value="HisKA"/>
    <property type="match status" value="1"/>
</dbReference>
<evidence type="ECO:0000256" key="3">
    <source>
        <dbReference type="ARBA" id="ARBA00012438"/>
    </source>
</evidence>
<dbReference type="InterPro" id="IPR035965">
    <property type="entry name" value="PAS-like_dom_sf"/>
</dbReference>
<dbReference type="EMBL" id="QASN01000021">
    <property type="protein sequence ID" value="PTU73135.1"/>
    <property type="molecule type" value="Genomic_DNA"/>
</dbReference>
<evidence type="ECO:0000256" key="2">
    <source>
        <dbReference type="ARBA" id="ARBA00004370"/>
    </source>
</evidence>
<protein>
    <recommendedName>
        <fullName evidence="3">histidine kinase</fullName>
        <ecNumber evidence="3">2.7.13.3</ecNumber>
    </recommendedName>
</protein>
<evidence type="ECO:0000313" key="12">
    <source>
        <dbReference type="EMBL" id="PTU73135.1"/>
    </source>
</evidence>
<dbReference type="OrthoDB" id="9770795at2"/>
<dbReference type="Gene3D" id="3.40.50.2300">
    <property type="match status" value="1"/>
</dbReference>
<sequence length="963" mass="107887">MAEHRTQGLRQWIWRAFVQSALIPLVLVETVLIAVYLLANGAIRDAQIDHLREVALFDLQAAARQEARSIDQQLQQVGELAELYRNLTREALLATTPAPPLPALALTPDGVRHSPKDDGGSAVFYANSTRADRHDLDKVARMRALDPLMRQITERNPLVASIYFNSWDSYNHIYPWFFTPDQYPRDMVIPDYNFYYLADAEHNPGRGPVWTDVYLDPAGHGWMMSVIAPVYREDFLEGVVGLDITVGGLLEQIGRLQVPWDGYAVLVSDELNIMALPEPGEADFGLNELTRHSYDEAIRRELFKPEDFNLARHAQTSALAQAMGQDDQGVLALELGGRQRLLAWTTIEQTGWHLLTVVDEEQVFARTEALAEHFKRIGYLLIAGLVLFYAVFFGVMWLRARRLSDRLTRPIAGISQMMEEIGRGHWRPEPVASEIDELARMASDTSAMGVHLEQSEAHRREVQERLELVLESATESLWERDLGSGTLRLRGRFCKRFGLPTEQIDEAGFLARVHPEDLPRIHLARERVQQGADTYYASEFRFADSAGRYHWLLSRGRVLERDPHSGAATLMAGTHVDIDALKQTEADLRHATLEAQLASQAKSRFISSISHELRTPLNAIHGFAQLMIMEREEHGRRDGDDHLDEILLASRHLDQLVADLLEWSSIQAEKPRLQLQPVVVRQVMLECAELVEPEVRLKGLKLNLDLPEDDLRVPADPRRLRQVLLNLLSNAIKYNTPKGHVTLSYQVAAGYIRLLVEDTGLGIAPELQGQLFEPFQRLGRENTTIQGTGIGLSLCREFATLMNGRMGLHSEAGIGSSFWIELPLWREGMHSATEAALDQLPRIFYAEDNPASQFLVRKALADLAAVQVAGDGRTALEQVLADPPALLLLDLNLPGIDGEDVLRQLRANPATRHLPVIVLSAVADVRRIAGLDCQAKLAKPINLEQLRALVTAALARHGAADEP</sequence>
<dbReference type="InterPro" id="IPR003661">
    <property type="entry name" value="HisK_dim/P_dom"/>
</dbReference>
<comment type="subcellular location">
    <subcellularLocation>
        <location evidence="2">Membrane</location>
    </subcellularLocation>
</comment>
<dbReference type="Pfam" id="PF00072">
    <property type="entry name" value="Response_reg"/>
    <property type="match status" value="1"/>
</dbReference>
<reference evidence="12 13" key="1">
    <citation type="submission" date="2018-04" db="EMBL/GenBank/DDBJ databases">
        <title>Pseudomonas sp. nov., isolated from mangrove soil.</title>
        <authorList>
            <person name="Chen C."/>
        </authorList>
    </citation>
    <scope>NUCLEOTIDE SEQUENCE [LARGE SCALE GENOMIC DNA]</scope>
    <source>
        <strain evidence="12 13">TC-11</strain>
    </source>
</reference>
<dbReference type="GO" id="GO:0000155">
    <property type="term" value="F:phosphorelay sensor kinase activity"/>
    <property type="evidence" value="ECO:0007669"/>
    <property type="project" value="InterPro"/>
</dbReference>
<feature type="domain" description="Histidine kinase" evidence="9">
    <location>
        <begin position="608"/>
        <end position="826"/>
    </location>
</feature>
<dbReference type="InterPro" id="IPR000014">
    <property type="entry name" value="PAS"/>
</dbReference>
<dbReference type="PROSITE" id="PS50110">
    <property type="entry name" value="RESPONSE_REGULATORY"/>
    <property type="match status" value="1"/>
</dbReference>
<dbReference type="GO" id="GO:0005886">
    <property type="term" value="C:plasma membrane"/>
    <property type="evidence" value="ECO:0007669"/>
    <property type="project" value="TreeGrafter"/>
</dbReference>
<name>A0A2T5P614_9PSED</name>
<evidence type="ECO:0000256" key="4">
    <source>
        <dbReference type="ARBA" id="ARBA00022553"/>
    </source>
</evidence>
<dbReference type="InterPro" id="IPR011006">
    <property type="entry name" value="CheY-like_superfamily"/>
</dbReference>
<dbReference type="RefSeq" id="WP_108109003.1">
    <property type="nucleotide sequence ID" value="NZ_QASN01000021.1"/>
</dbReference>
<dbReference type="Gene3D" id="6.10.340.10">
    <property type="match status" value="1"/>
</dbReference>
<dbReference type="Gene3D" id="3.30.565.10">
    <property type="entry name" value="Histidine kinase-like ATPase, C-terminal domain"/>
    <property type="match status" value="1"/>
</dbReference>
<evidence type="ECO:0000256" key="8">
    <source>
        <dbReference type="SAM" id="Phobius"/>
    </source>
</evidence>
<dbReference type="InterPro" id="IPR013655">
    <property type="entry name" value="PAS_fold_3"/>
</dbReference>
<dbReference type="NCBIfam" id="TIGR00229">
    <property type="entry name" value="sensory_box"/>
    <property type="match status" value="1"/>
</dbReference>
<dbReference type="InterPro" id="IPR036890">
    <property type="entry name" value="HATPase_C_sf"/>
</dbReference>
<dbReference type="InterPro" id="IPR005467">
    <property type="entry name" value="His_kinase_dom"/>
</dbReference>
<dbReference type="Pfam" id="PF00512">
    <property type="entry name" value="HisKA"/>
    <property type="match status" value="1"/>
</dbReference>
<feature type="modified residue" description="4-aspartylphosphate" evidence="7">
    <location>
        <position position="890"/>
    </location>
</feature>
<dbReference type="Pfam" id="PF02518">
    <property type="entry name" value="HATPase_c"/>
    <property type="match status" value="1"/>
</dbReference>
<dbReference type="AlphaFoldDB" id="A0A2T5P614"/>
<accession>A0A2T5P614</accession>
<dbReference type="SUPFAM" id="SSF52172">
    <property type="entry name" value="CheY-like"/>
    <property type="match status" value="1"/>
</dbReference>
<dbReference type="PROSITE" id="PS50109">
    <property type="entry name" value="HIS_KIN"/>
    <property type="match status" value="1"/>
</dbReference>
<feature type="transmembrane region" description="Helical" evidence="8">
    <location>
        <begin position="12"/>
        <end position="39"/>
    </location>
</feature>
<dbReference type="InterPro" id="IPR004358">
    <property type="entry name" value="Sig_transdc_His_kin-like_C"/>
</dbReference>
<keyword evidence="6 12" id="KW-0418">Kinase</keyword>
<evidence type="ECO:0000259" key="11">
    <source>
        <dbReference type="PROSITE" id="PS50885"/>
    </source>
</evidence>
<dbReference type="Gene3D" id="1.10.287.130">
    <property type="match status" value="1"/>
</dbReference>
<dbReference type="CDD" id="cd12913">
    <property type="entry name" value="PDC1_MCP_like"/>
    <property type="match status" value="1"/>
</dbReference>
<comment type="catalytic activity">
    <reaction evidence="1">
        <text>ATP + protein L-histidine = ADP + protein N-phospho-L-histidine.</text>
        <dbReference type="EC" id="2.7.13.3"/>
    </reaction>
</comment>
<keyword evidence="5" id="KW-0808">Transferase</keyword>
<evidence type="ECO:0000256" key="1">
    <source>
        <dbReference type="ARBA" id="ARBA00000085"/>
    </source>
</evidence>
<organism evidence="12 13">
    <name type="scientific">Pseudomonas mangrovi</name>
    <dbReference type="NCBI Taxonomy" id="2161748"/>
    <lineage>
        <taxon>Bacteria</taxon>
        <taxon>Pseudomonadati</taxon>
        <taxon>Pseudomonadota</taxon>
        <taxon>Gammaproteobacteria</taxon>
        <taxon>Pseudomonadales</taxon>
        <taxon>Pseudomonadaceae</taxon>
        <taxon>Pseudomonas</taxon>
    </lineage>
</organism>
<evidence type="ECO:0000259" key="10">
    <source>
        <dbReference type="PROSITE" id="PS50110"/>
    </source>
</evidence>
<feature type="domain" description="Response regulatory" evidence="10">
    <location>
        <begin position="842"/>
        <end position="954"/>
    </location>
</feature>
<dbReference type="GO" id="GO:0009927">
    <property type="term" value="F:histidine phosphotransfer kinase activity"/>
    <property type="evidence" value="ECO:0007669"/>
    <property type="project" value="TreeGrafter"/>
</dbReference>
<keyword evidence="13" id="KW-1185">Reference proteome</keyword>
<gene>
    <name evidence="12" type="ORF">DBO85_17995</name>
</gene>
<evidence type="ECO:0000259" key="9">
    <source>
        <dbReference type="PROSITE" id="PS50109"/>
    </source>
</evidence>
<dbReference type="Gene3D" id="3.30.450.20">
    <property type="entry name" value="PAS domain"/>
    <property type="match status" value="3"/>
</dbReference>
<dbReference type="PANTHER" id="PTHR43047:SF72">
    <property type="entry name" value="OSMOSENSING HISTIDINE PROTEIN KINASE SLN1"/>
    <property type="match status" value="1"/>
</dbReference>